<evidence type="ECO:0000313" key="1">
    <source>
        <dbReference type="EMBL" id="CAE6509233.1"/>
    </source>
</evidence>
<gene>
    <name evidence="1" type="ORF">RDB_LOCUS124861</name>
</gene>
<protein>
    <submittedName>
        <fullName evidence="1">Uncharacterized protein</fullName>
    </submittedName>
</protein>
<comment type="caution">
    <text evidence="1">The sequence shown here is derived from an EMBL/GenBank/DDBJ whole genome shotgun (WGS) entry which is preliminary data.</text>
</comment>
<name>A0A8H3D3P7_9AGAM</name>
<dbReference type="Proteomes" id="UP000663853">
    <property type="component" value="Unassembled WGS sequence"/>
</dbReference>
<accession>A0A8H3D3P7</accession>
<reference evidence="1" key="1">
    <citation type="submission" date="2021-01" db="EMBL/GenBank/DDBJ databases">
        <authorList>
            <person name="Kaushik A."/>
        </authorList>
    </citation>
    <scope>NUCLEOTIDE SEQUENCE</scope>
    <source>
        <strain evidence="1">AG6-10EEA</strain>
    </source>
</reference>
<sequence>MPVPRGTEDKYGGSLNEYLLERGPPHSRPQIRTVSGVQIMTALGRFSAPASVTYETLEIILAMERHPESEILPVLLDENLKFLPKCIGLLRSHFSERGRRLLADSYGFLFLHVMSLAIQIAKLAQTGRIGAFLEKTHRLVANDSIRQTLNDHIRTIEDDVTSRRNSFWPLEWQFDPIVGQNVCLKEIGGCTVSDALFLIEQLWESRKEFLYASAWGVAHFPGWSGLLHMLWNIALQAKDSGSASSPAPAVQNLHLVALVDIICRYSLSVLDGGEYGEDTFLPLITEDESFLLIVSQFDKSTAVDAADSGAIVRAYSTKVRSIPGPRKTKYLDNYMATLLGYTMNSLDCTSIELSTQISQITSPLFERIWSEFLPAQKGNDRGWSSIIGCPTDALMRLVKLPDLDSSRKSGKIVLTLVTRVEICELVGRVILFPLTQNGRFLLGESFHVDDKTGRALLVRCFKAIAAMREALNFAANPDAFISWNKVYQCLRFRRIPYGSELWDPYDGEFISNWGPVWSIIGSSTGLEQFQSGYVQDAEINNIVAGDAEMQIGFLTRTLTWTSVQEIELHIK</sequence>
<dbReference type="EMBL" id="CAJMXA010003646">
    <property type="protein sequence ID" value="CAE6509233.1"/>
    <property type="molecule type" value="Genomic_DNA"/>
</dbReference>
<dbReference type="AlphaFoldDB" id="A0A8H3D3P7"/>
<organism evidence="1 2">
    <name type="scientific">Rhizoctonia solani</name>
    <dbReference type="NCBI Taxonomy" id="456999"/>
    <lineage>
        <taxon>Eukaryota</taxon>
        <taxon>Fungi</taxon>
        <taxon>Dikarya</taxon>
        <taxon>Basidiomycota</taxon>
        <taxon>Agaricomycotina</taxon>
        <taxon>Agaricomycetes</taxon>
        <taxon>Cantharellales</taxon>
        <taxon>Ceratobasidiaceae</taxon>
        <taxon>Rhizoctonia</taxon>
    </lineage>
</organism>
<evidence type="ECO:0000313" key="2">
    <source>
        <dbReference type="Proteomes" id="UP000663853"/>
    </source>
</evidence>
<proteinExistence type="predicted"/>